<comment type="caution">
    <text evidence="2">The sequence shown here is derived from an EMBL/GenBank/DDBJ whole genome shotgun (WGS) entry which is preliminary data.</text>
</comment>
<dbReference type="Gene3D" id="2.60.120.10">
    <property type="entry name" value="Jelly Rolls"/>
    <property type="match status" value="1"/>
</dbReference>
<dbReference type="CDD" id="cd00038">
    <property type="entry name" value="CAP_ED"/>
    <property type="match status" value="1"/>
</dbReference>
<dbReference type="InterPro" id="IPR018490">
    <property type="entry name" value="cNMP-bd_dom_sf"/>
</dbReference>
<accession>A0A7X0ML36</accession>
<dbReference type="AlphaFoldDB" id="A0A7X0ML36"/>
<evidence type="ECO:0000313" key="2">
    <source>
        <dbReference type="EMBL" id="MBB6501018.1"/>
    </source>
</evidence>
<dbReference type="EMBL" id="JACHCC010000008">
    <property type="protein sequence ID" value="MBB6501018.1"/>
    <property type="molecule type" value="Genomic_DNA"/>
</dbReference>
<sequence length="195" mass="23041">MLEQLKHKFHLNDSQWELFSSCLKKLKVPAKTTLLQEGEIAKRIFFIEKGCIRVLFNHDGRDLTLQFFFENETVASMESFKKGAPSLMGMETIEPCTLWFISKHDLDLLLPELEKVSGLRNKFTEYLFERMFLYMRHFFSFIKDSPLERYQNLIQEKPIVIQRVPQHYIASYLGISSVHLSRIKSQLVRKNMKSS</sequence>
<organism evidence="2 3">
    <name type="scientific">Pedobacter cryoconitis</name>
    <dbReference type="NCBI Taxonomy" id="188932"/>
    <lineage>
        <taxon>Bacteria</taxon>
        <taxon>Pseudomonadati</taxon>
        <taxon>Bacteroidota</taxon>
        <taxon>Sphingobacteriia</taxon>
        <taxon>Sphingobacteriales</taxon>
        <taxon>Sphingobacteriaceae</taxon>
        <taxon>Pedobacter</taxon>
    </lineage>
</organism>
<protein>
    <submittedName>
        <fullName evidence="2">CRP-like cAMP-binding protein</fullName>
    </submittedName>
</protein>
<evidence type="ECO:0000313" key="3">
    <source>
        <dbReference type="Proteomes" id="UP000521017"/>
    </source>
</evidence>
<proteinExistence type="predicted"/>
<dbReference type="Proteomes" id="UP000521017">
    <property type="component" value="Unassembled WGS sequence"/>
</dbReference>
<dbReference type="PROSITE" id="PS50042">
    <property type="entry name" value="CNMP_BINDING_3"/>
    <property type="match status" value="1"/>
</dbReference>
<dbReference type="InterPro" id="IPR000595">
    <property type="entry name" value="cNMP-bd_dom"/>
</dbReference>
<reference evidence="2 3" key="1">
    <citation type="submission" date="2020-08" db="EMBL/GenBank/DDBJ databases">
        <title>Genomic Encyclopedia of Type Strains, Phase IV (KMG-V): Genome sequencing to study the core and pangenomes of soil and plant-associated prokaryotes.</title>
        <authorList>
            <person name="Whitman W."/>
        </authorList>
    </citation>
    <scope>NUCLEOTIDE SEQUENCE [LARGE SCALE GENOMIC DNA]</scope>
    <source>
        <strain evidence="2 3">M2T3</strain>
    </source>
</reference>
<dbReference type="InterPro" id="IPR014710">
    <property type="entry name" value="RmlC-like_jellyroll"/>
</dbReference>
<dbReference type="RefSeq" id="WP_184626368.1">
    <property type="nucleotide sequence ID" value="NZ_JACHCC010000008.1"/>
</dbReference>
<feature type="domain" description="Cyclic nucleotide-binding" evidence="1">
    <location>
        <begin position="10"/>
        <end position="110"/>
    </location>
</feature>
<dbReference type="Pfam" id="PF00027">
    <property type="entry name" value="cNMP_binding"/>
    <property type="match status" value="1"/>
</dbReference>
<dbReference type="SUPFAM" id="SSF51206">
    <property type="entry name" value="cAMP-binding domain-like"/>
    <property type="match status" value="1"/>
</dbReference>
<name>A0A7X0ML36_9SPHI</name>
<gene>
    <name evidence="2" type="ORF">HDF25_003181</name>
</gene>
<evidence type="ECO:0000259" key="1">
    <source>
        <dbReference type="PROSITE" id="PS50042"/>
    </source>
</evidence>
<dbReference type="SMART" id="SM00100">
    <property type="entry name" value="cNMP"/>
    <property type="match status" value="1"/>
</dbReference>